<dbReference type="NCBIfam" id="TIGR00251">
    <property type="entry name" value="DUF167 family protein"/>
    <property type="match status" value="1"/>
</dbReference>
<sequence>MESYIKVKVHAGEKKNKFVQKAPDTFEIWVKAPAEQGRANEAVRTVLAEQLGVPENKLSLIKGATSPAKIFLKRE</sequence>
<accession>A0A650ELV1</accession>
<dbReference type="Gene3D" id="3.30.1200.10">
    <property type="entry name" value="YggU-like"/>
    <property type="match status" value="1"/>
</dbReference>
<dbReference type="AlphaFoldDB" id="A0A650ELV1"/>
<gene>
    <name evidence="2" type="ORF">Elusimicrob2101_0020</name>
</gene>
<dbReference type="EMBL" id="MN577572">
    <property type="protein sequence ID" value="QGT50739.1"/>
    <property type="molecule type" value="Genomic_DNA"/>
</dbReference>
<protein>
    <submittedName>
        <fullName evidence="2">Uncharacterized protein</fullName>
    </submittedName>
</protein>
<evidence type="ECO:0000256" key="1">
    <source>
        <dbReference type="ARBA" id="ARBA00010364"/>
    </source>
</evidence>
<reference evidence="2" key="1">
    <citation type="journal article" date="2020" name="J. ISSAAS">
        <title>Lactobacilli and other gastrointestinal microbiota of Peromyscus leucopus, reservoir host for agents of Lyme disease and other zoonoses in North America.</title>
        <authorList>
            <person name="Milovic A."/>
            <person name="Bassam K."/>
            <person name="Shao H."/>
            <person name="Chatzistamou I."/>
            <person name="Tufts D.M."/>
            <person name="Diuk-Wasser M."/>
            <person name="Barbour A.G."/>
        </authorList>
    </citation>
    <scope>NUCLEOTIDE SEQUENCE</scope>
    <source>
        <strain evidence="2">LL30</strain>
    </source>
</reference>
<dbReference type="InterPro" id="IPR003746">
    <property type="entry name" value="DUF167"/>
</dbReference>
<dbReference type="Pfam" id="PF02594">
    <property type="entry name" value="DUF167"/>
    <property type="match status" value="1"/>
</dbReference>
<dbReference type="SMART" id="SM01152">
    <property type="entry name" value="DUF167"/>
    <property type="match status" value="1"/>
</dbReference>
<comment type="similarity">
    <text evidence="1">Belongs to the UPF0235 family.</text>
</comment>
<evidence type="ECO:0000313" key="2">
    <source>
        <dbReference type="EMBL" id="QGT50739.1"/>
    </source>
</evidence>
<dbReference type="InterPro" id="IPR036591">
    <property type="entry name" value="YggU-like_sf"/>
</dbReference>
<dbReference type="SUPFAM" id="SSF69786">
    <property type="entry name" value="YggU-like"/>
    <property type="match status" value="1"/>
</dbReference>
<name>A0A650ELV1_9BACT</name>
<proteinExistence type="inferred from homology"/>
<organism evidence="2">
    <name type="scientific">uncultured Elusimicrobia bacterium</name>
    <dbReference type="NCBI Taxonomy" id="699876"/>
    <lineage>
        <taxon>Bacteria</taxon>
        <taxon>Pseudomonadati</taxon>
        <taxon>Elusimicrobiota</taxon>
        <taxon>Elusimicrobia</taxon>
        <taxon>environmental samples</taxon>
    </lineage>
</organism>